<dbReference type="EMBL" id="KN831953">
    <property type="protein sequence ID" value="KIO10110.1"/>
    <property type="molecule type" value="Genomic_DNA"/>
</dbReference>
<dbReference type="AlphaFoldDB" id="A0A0C3P9B3"/>
<dbReference type="HOGENOM" id="CLU_037443_0_0_1"/>
<evidence type="ECO:0000256" key="1">
    <source>
        <dbReference type="SAM" id="MobiDB-lite"/>
    </source>
</evidence>
<feature type="region of interest" description="Disordered" evidence="1">
    <location>
        <begin position="384"/>
        <end position="500"/>
    </location>
</feature>
<reference evidence="2 3" key="1">
    <citation type="submission" date="2014-04" db="EMBL/GenBank/DDBJ databases">
        <authorList>
            <consortium name="DOE Joint Genome Institute"/>
            <person name="Kuo A."/>
            <person name="Kohler A."/>
            <person name="Costa M.D."/>
            <person name="Nagy L.G."/>
            <person name="Floudas D."/>
            <person name="Copeland A."/>
            <person name="Barry K.W."/>
            <person name="Cichocki N."/>
            <person name="Veneault-Fourrey C."/>
            <person name="LaButti K."/>
            <person name="Lindquist E.A."/>
            <person name="Lipzen A."/>
            <person name="Lundell T."/>
            <person name="Morin E."/>
            <person name="Murat C."/>
            <person name="Sun H."/>
            <person name="Tunlid A."/>
            <person name="Henrissat B."/>
            <person name="Grigoriev I.V."/>
            <person name="Hibbett D.S."/>
            <person name="Martin F."/>
            <person name="Nordberg H.P."/>
            <person name="Cantor M.N."/>
            <person name="Hua S.X."/>
        </authorList>
    </citation>
    <scope>NUCLEOTIDE SEQUENCE [LARGE SCALE GENOMIC DNA]</scope>
    <source>
        <strain evidence="2 3">Marx 270</strain>
    </source>
</reference>
<feature type="compositionally biased region" description="Basic and acidic residues" evidence="1">
    <location>
        <begin position="57"/>
        <end position="66"/>
    </location>
</feature>
<dbReference type="STRING" id="870435.A0A0C3P9B3"/>
<feature type="compositionally biased region" description="Basic and acidic residues" evidence="1">
    <location>
        <begin position="427"/>
        <end position="444"/>
    </location>
</feature>
<organism evidence="2 3">
    <name type="scientific">Pisolithus tinctorius Marx 270</name>
    <dbReference type="NCBI Taxonomy" id="870435"/>
    <lineage>
        <taxon>Eukaryota</taxon>
        <taxon>Fungi</taxon>
        <taxon>Dikarya</taxon>
        <taxon>Basidiomycota</taxon>
        <taxon>Agaricomycotina</taxon>
        <taxon>Agaricomycetes</taxon>
        <taxon>Agaricomycetidae</taxon>
        <taxon>Boletales</taxon>
        <taxon>Sclerodermatineae</taxon>
        <taxon>Pisolithaceae</taxon>
        <taxon>Pisolithus</taxon>
    </lineage>
</organism>
<feature type="compositionally biased region" description="Basic and acidic residues" evidence="1">
    <location>
        <begin position="455"/>
        <end position="475"/>
    </location>
</feature>
<name>A0A0C3P9B3_PISTI</name>
<gene>
    <name evidence="2" type="ORF">M404DRAFT_996067</name>
</gene>
<dbReference type="OrthoDB" id="2409325at2759"/>
<dbReference type="InParanoid" id="A0A0C3P9B3"/>
<evidence type="ECO:0008006" key="4">
    <source>
        <dbReference type="Google" id="ProtNLM"/>
    </source>
</evidence>
<accession>A0A0C3P9B3</accession>
<evidence type="ECO:0000313" key="3">
    <source>
        <dbReference type="Proteomes" id="UP000054217"/>
    </source>
</evidence>
<sequence>MADTNPVTRIVPGAPPSVTQTKSRRKKRKANKTKTPDSPTEGSVVLPDATSTSPLDKAPENSETRENLDLIEFGSASEAATNDGALLRPGPVVEFLQKRMKALNKKISRIAGYASTDYDKLNDDQKRSIKTLSSLEAVQRELEDIKKAMEVHEAEASRGLAVKRAEFERLQEQKIVQAVSTTQALYTSRISSILTLLRLRSLLSSGEPLPSLPDFGDAEASAIFEACDTLVGEESDVKQAAISGLLTGEGEINNVTYARLFDVVQLFLAAQQEPALILDPVPEVVSTDVPDGPVSGIPGTLSVSSSFRFVQASELETSDVNAEWVNKMDTPEVNGVYDLGHDGTSSPPEAELISTQPIDWAEAEEEGLPSIANLQASLVSSDTATPEVNLPTPAVVSGIDAPKTVSQNEDDGFTPANRGGRGRGRSYRGDRGGMRGGSRGDRGGFYRGGRGGSRGSDRAYRGRSDGDGRGDESRGRGRGRGRRGERVAHVQPDGQGASLS</sequence>
<feature type="region of interest" description="Disordered" evidence="1">
    <location>
        <begin position="1"/>
        <end position="66"/>
    </location>
</feature>
<reference evidence="3" key="2">
    <citation type="submission" date="2015-01" db="EMBL/GenBank/DDBJ databases">
        <title>Evolutionary Origins and Diversification of the Mycorrhizal Mutualists.</title>
        <authorList>
            <consortium name="DOE Joint Genome Institute"/>
            <consortium name="Mycorrhizal Genomics Consortium"/>
            <person name="Kohler A."/>
            <person name="Kuo A."/>
            <person name="Nagy L.G."/>
            <person name="Floudas D."/>
            <person name="Copeland A."/>
            <person name="Barry K.W."/>
            <person name="Cichocki N."/>
            <person name="Veneault-Fourrey C."/>
            <person name="LaButti K."/>
            <person name="Lindquist E.A."/>
            <person name="Lipzen A."/>
            <person name="Lundell T."/>
            <person name="Morin E."/>
            <person name="Murat C."/>
            <person name="Riley R."/>
            <person name="Ohm R."/>
            <person name="Sun H."/>
            <person name="Tunlid A."/>
            <person name="Henrissat B."/>
            <person name="Grigoriev I.V."/>
            <person name="Hibbett D.S."/>
            <person name="Martin F."/>
        </authorList>
    </citation>
    <scope>NUCLEOTIDE SEQUENCE [LARGE SCALE GENOMIC DNA]</scope>
    <source>
        <strain evidence="3">Marx 270</strain>
    </source>
</reference>
<feature type="compositionally biased region" description="Basic residues" evidence="1">
    <location>
        <begin position="22"/>
        <end position="32"/>
    </location>
</feature>
<keyword evidence="3" id="KW-1185">Reference proteome</keyword>
<dbReference type="Proteomes" id="UP000054217">
    <property type="component" value="Unassembled WGS sequence"/>
</dbReference>
<evidence type="ECO:0000313" key="2">
    <source>
        <dbReference type="EMBL" id="KIO10110.1"/>
    </source>
</evidence>
<feature type="compositionally biased region" description="Gly residues" evidence="1">
    <location>
        <begin position="445"/>
        <end position="454"/>
    </location>
</feature>
<proteinExistence type="predicted"/>
<protein>
    <recommendedName>
        <fullName evidence="4">Caprin-1 dimerization domain-containing protein</fullName>
    </recommendedName>
</protein>